<keyword evidence="6" id="KW-1185">Reference proteome</keyword>
<evidence type="ECO:0000313" key="6">
    <source>
        <dbReference type="Proteomes" id="UP000305948"/>
    </source>
</evidence>
<dbReference type="Pfam" id="PF25909">
    <property type="entry name" value="zf-C2H2_AHC1"/>
    <property type="match status" value="1"/>
</dbReference>
<sequence length="909" mass="100502">MSEDGDRPRKRRKTSGASESWTTSSDSYTVSPLQQIIAEEIDLEIALRQRLASTISDRITWALLLQESLDRQSLTTDGTTPDFRASAVDALQVTEAPCDILFSREPFRISPSQTIDRRTPPPLAAEPQTDSRRRAFRKPHVSHTQGKPKCLFIRHNTSTGPVLAKLECPDCGRSEFPNLQGCFNHCLLKHKKQYGSHDECIQRCAVVIPEEQKDWVIANGLEIVGGHLPSLRRLFEIAVGGAGDIVTKQPDESARPASQLPQTTEQSEAVPSSGVHLTRTLGLHKDTPSLAPFLGKAPPKRCVNSYNEDEDVDILGDLESARPQRSTARAWHKPYQPRNTARPELDVALDVSNVIAVPLSEQATRPLRSVPSNSAGTRFHIMARVIVADRSLWIPPERRASAAPSHTHRWMISVDSPSYSLHISTFLHKMTVSCITEPPPSTLVQPITITEPPFVVRSTTDKPFLVRVKLQWAGAENAPMEVEHWVELEQYKHQTPVLGDEQVLDVELDRGTELLPLRQIRTNTSLKDMDDTHEGESNETGSLTKDVSSPNYMVALTALLNRFPMTLKDVKGRARPQVPYRLVTGLQQLQALTLGRRKAIEWARAKALQEAYRDEFAHEQGHIPLTTRDVFCWLEDEGHFLRPPVVEERHTQDITEVSKQAVISQDVFCHACGFSTRSHGHLLVKSEPAGNGSACPLFSRREDRQPIFDVYRLLATLTDPAVKASDVPSEVPPVLGPCSAQTPGHVEMPAGDLVAVADPSLTVSIMQLLLSSGVRVGRGVERSLGPTIFALEQMGARKEEVEETLAGPALLAVLVKLLIRLLLDNAVRSLKPLHETVQGHRRGSDMRSMARRVRCLTPRDIVQGLGAGEPHGAASSLLLSGLGVAFLDTDANSDLSKKVKREVVQDIRL</sequence>
<dbReference type="InterPro" id="IPR058706">
    <property type="entry name" value="zf-C2H2_AHC1-like"/>
</dbReference>
<feature type="region of interest" description="Disordered" evidence="3">
    <location>
        <begin position="112"/>
        <end position="143"/>
    </location>
</feature>
<dbReference type="PROSITE" id="PS51037">
    <property type="entry name" value="YEATS"/>
    <property type="match status" value="1"/>
</dbReference>
<feature type="region of interest" description="Disordered" evidence="3">
    <location>
        <begin position="1"/>
        <end position="26"/>
    </location>
</feature>
<evidence type="ECO:0000256" key="3">
    <source>
        <dbReference type="SAM" id="MobiDB-lite"/>
    </source>
</evidence>
<feature type="compositionally biased region" description="Basic and acidic residues" evidence="3">
    <location>
        <begin position="527"/>
        <end position="536"/>
    </location>
</feature>
<dbReference type="OrthoDB" id="1741717at2759"/>
<dbReference type="InterPro" id="IPR055127">
    <property type="entry name" value="YEATS2_3HBD"/>
</dbReference>
<dbReference type="Pfam" id="PF22951">
    <property type="entry name" value="3HBD"/>
    <property type="match status" value="1"/>
</dbReference>
<dbReference type="InterPro" id="IPR038704">
    <property type="entry name" value="YEAST_sf"/>
</dbReference>
<dbReference type="InterPro" id="IPR055129">
    <property type="entry name" value="YEATS_dom"/>
</dbReference>
<evidence type="ECO:0000256" key="2">
    <source>
        <dbReference type="PROSITE-ProRule" id="PRU00376"/>
    </source>
</evidence>
<reference evidence="5 6" key="1">
    <citation type="journal article" date="2019" name="Nat. Ecol. Evol.">
        <title>Megaphylogeny resolves global patterns of mushroom evolution.</title>
        <authorList>
            <person name="Varga T."/>
            <person name="Krizsan K."/>
            <person name="Foldi C."/>
            <person name="Dima B."/>
            <person name="Sanchez-Garcia M."/>
            <person name="Sanchez-Ramirez S."/>
            <person name="Szollosi G.J."/>
            <person name="Szarkandi J.G."/>
            <person name="Papp V."/>
            <person name="Albert L."/>
            <person name="Andreopoulos W."/>
            <person name="Angelini C."/>
            <person name="Antonin V."/>
            <person name="Barry K.W."/>
            <person name="Bougher N.L."/>
            <person name="Buchanan P."/>
            <person name="Buyck B."/>
            <person name="Bense V."/>
            <person name="Catcheside P."/>
            <person name="Chovatia M."/>
            <person name="Cooper J."/>
            <person name="Damon W."/>
            <person name="Desjardin D."/>
            <person name="Finy P."/>
            <person name="Geml J."/>
            <person name="Haridas S."/>
            <person name="Hughes K."/>
            <person name="Justo A."/>
            <person name="Karasinski D."/>
            <person name="Kautmanova I."/>
            <person name="Kiss B."/>
            <person name="Kocsube S."/>
            <person name="Kotiranta H."/>
            <person name="LaButti K.M."/>
            <person name="Lechner B.E."/>
            <person name="Liimatainen K."/>
            <person name="Lipzen A."/>
            <person name="Lukacs Z."/>
            <person name="Mihaltcheva S."/>
            <person name="Morgado L.N."/>
            <person name="Niskanen T."/>
            <person name="Noordeloos M.E."/>
            <person name="Ohm R.A."/>
            <person name="Ortiz-Santana B."/>
            <person name="Ovrebo C."/>
            <person name="Racz N."/>
            <person name="Riley R."/>
            <person name="Savchenko A."/>
            <person name="Shiryaev A."/>
            <person name="Soop K."/>
            <person name="Spirin V."/>
            <person name="Szebenyi C."/>
            <person name="Tomsovsky M."/>
            <person name="Tulloss R.E."/>
            <person name="Uehling J."/>
            <person name="Grigoriev I.V."/>
            <person name="Vagvolgyi C."/>
            <person name="Papp T."/>
            <person name="Martin F.M."/>
            <person name="Miettinen O."/>
            <person name="Hibbett D.S."/>
            <person name="Nagy L.G."/>
        </authorList>
    </citation>
    <scope>NUCLEOTIDE SEQUENCE [LARGE SCALE GENOMIC DNA]</scope>
    <source>
        <strain evidence="5 6">OMC1185</strain>
    </source>
</reference>
<dbReference type="GO" id="GO:0005634">
    <property type="term" value="C:nucleus"/>
    <property type="evidence" value="ECO:0007669"/>
    <property type="project" value="UniProtKB-SubCell"/>
</dbReference>
<dbReference type="Proteomes" id="UP000305948">
    <property type="component" value="Unassembled WGS sequence"/>
</dbReference>
<dbReference type="EMBL" id="ML213509">
    <property type="protein sequence ID" value="TFK52648.1"/>
    <property type="molecule type" value="Genomic_DNA"/>
</dbReference>
<feature type="region of interest" description="Disordered" evidence="3">
    <location>
        <begin position="525"/>
        <end position="546"/>
    </location>
</feature>
<dbReference type="Gene3D" id="2.60.40.1970">
    <property type="entry name" value="YEATS domain"/>
    <property type="match status" value="1"/>
</dbReference>
<feature type="region of interest" description="Disordered" evidence="3">
    <location>
        <begin position="247"/>
        <end position="275"/>
    </location>
</feature>
<feature type="compositionally biased region" description="Polar residues" evidence="3">
    <location>
        <begin position="259"/>
        <end position="270"/>
    </location>
</feature>
<comment type="subcellular location">
    <subcellularLocation>
        <location evidence="2">Nucleus</location>
    </subcellularLocation>
</comment>
<accession>A0A5C3N9K1</accession>
<evidence type="ECO:0000256" key="1">
    <source>
        <dbReference type="ARBA" id="ARBA00023242"/>
    </source>
</evidence>
<dbReference type="STRING" id="5364.A0A5C3N9K1"/>
<feature type="compositionally biased region" description="Polar residues" evidence="3">
    <location>
        <begin position="15"/>
        <end position="26"/>
    </location>
</feature>
<proteinExistence type="predicted"/>
<evidence type="ECO:0000313" key="5">
    <source>
        <dbReference type="EMBL" id="TFK52648.1"/>
    </source>
</evidence>
<dbReference type="AlphaFoldDB" id="A0A5C3N9K1"/>
<name>A0A5C3N9K1_9AGAM</name>
<gene>
    <name evidence="5" type="ORF">OE88DRAFT_1658023</name>
</gene>
<evidence type="ECO:0000259" key="4">
    <source>
        <dbReference type="PROSITE" id="PS51037"/>
    </source>
</evidence>
<keyword evidence="1 2" id="KW-0539">Nucleus</keyword>
<protein>
    <recommendedName>
        <fullName evidence="4">YEATS domain-containing protein</fullName>
    </recommendedName>
</protein>
<feature type="domain" description="YEATS" evidence="4">
    <location>
        <begin position="375"/>
        <end position="518"/>
    </location>
</feature>
<organism evidence="5 6">
    <name type="scientific">Heliocybe sulcata</name>
    <dbReference type="NCBI Taxonomy" id="5364"/>
    <lineage>
        <taxon>Eukaryota</taxon>
        <taxon>Fungi</taxon>
        <taxon>Dikarya</taxon>
        <taxon>Basidiomycota</taxon>
        <taxon>Agaricomycotina</taxon>
        <taxon>Agaricomycetes</taxon>
        <taxon>Gloeophyllales</taxon>
        <taxon>Gloeophyllaceae</taxon>
        <taxon>Heliocybe</taxon>
    </lineage>
</organism>